<evidence type="ECO:0000313" key="1">
    <source>
        <dbReference type="EMBL" id="JAT84205.1"/>
    </source>
</evidence>
<accession>A0A1E1WB88</accession>
<dbReference type="EMBL" id="GDQN01006849">
    <property type="protein sequence ID" value="JAT84205.1"/>
    <property type="molecule type" value="Transcribed_RNA"/>
</dbReference>
<feature type="non-terminal residue" evidence="1">
    <location>
        <position position="1"/>
    </location>
</feature>
<dbReference type="AlphaFoldDB" id="A0A1E1WB88"/>
<gene>
    <name evidence="1" type="ORF">g.1475</name>
</gene>
<reference evidence="1" key="1">
    <citation type="submission" date="2015-09" db="EMBL/GenBank/DDBJ databases">
        <title>De novo assembly of Pectinophora gossypiella (Pink Bollworm) gut transcriptome.</title>
        <authorList>
            <person name="Tassone E.E."/>
        </authorList>
    </citation>
    <scope>NUCLEOTIDE SEQUENCE</scope>
</reference>
<feature type="non-terminal residue" evidence="1">
    <location>
        <position position="139"/>
    </location>
</feature>
<organism evidence="1">
    <name type="scientific">Pectinophora gossypiella</name>
    <name type="common">Cotton pink bollworm</name>
    <name type="synonym">Depressaria gossypiella</name>
    <dbReference type="NCBI Taxonomy" id="13191"/>
    <lineage>
        <taxon>Eukaryota</taxon>
        <taxon>Metazoa</taxon>
        <taxon>Ecdysozoa</taxon>
        <taxon>Arthropoda</taxon>
        <taxon>Hexapoda</taxon>
        <taxon>Insecta</taxon>
        <taxon>Pterygota</taxon>
        <taxon>Neoptera</taxon>
        <taxon>Endopterygota</taxon>
        <taxon>Lepidoptera</taxon>
        <taxon>Glossata</taxon>
        <taxon>Ditrysia</taxon>
        <taxon>Gelechioidea</taxon>
        <taxon>Gelechiidae</taxon>
        <taxon>Apatetrinae</taxon>
        <taxon>Pectinophora</taxon>
    </lineage>
</organism>
<protein>
    <submittedName>
        <fullName evidence="1">Uncharacterized protein</fullName>
    </submittedName>
</protein>
<proteinExistence type="predicted"/>
<sequence length="139" mass="14985">DGKVTGAGTHASTVALARLLVAHPHLRGTIVIDKALQALLSSTNNCSLLTELCMSLKNRKEDEHSEDKHSESENFDKITSALAICVQNCSAITQFLASEQTCYFNVESPRMSPAVSIHTINDSLGDETSVQDIASISRI</sequence>
<name>A0A1E1WB88_PECGO</name>